<dbReference type="InterPro" id="IPR013551">
    <property type="entry name" value="YicC-like_C"/>
</dbReference>
<dbReference type="eggNOG" id="COG1561">
    <property type="taxonomic scope" value="Bacteria"/>
</dbReference>
<protein>
    <submittedName>
        <fullName evidence="8">TIGR00255 family protein</fullName>
    </submittedName>
</protein>
<evidence type="ECO:0000259" key="7">
    <source>
        <dbReference type="Pfam" id="PF08340"/>
    </source>
</evidence>
<evidence type="ECO:0000259" key="6">
    <source>
        <dbReference type="Pfam" id="PF03755"/>
    </source>
</evidence>
<dbReference type="PANTHER" id="PTHR30636:SF3">
    <property type="entry name" value="UPF0701 PROTEIN YICC"/>
    <property type="match status" value="1"/>
</dbReference>
<dbReference type="Pfam" id="PF08340">
    <property type="entry name" value="YicC-like_C"/>
    <property type="match status" value="1"/>
</dbReference>
<dbReference type="NCBIfam" id="TIGR00255">
    <property type="entry name" value="YicC/YloC family endoribonuclease"/>
    <property type="match status" value="1"/>
</dbReference>
<dbReference type="GO" id="GO:0016787">
    <property type="term" value="F:hydrolase activity"/>
    <property type="evidence" value="ECO:0007669"/>
    <property type="project" value="UniProtKB-KW"/>
</dbReference>
<organism evidence="8 9">
    <name type="scientific">Lachnoanaerobaculum saburreum DSM 3986</name>
    <dbReference type="NCBI Taxonomy" id="887325"/>
    <lineage>
        <taxon>Bacteria</taxon>
        <taxon>Bacillati</taxon>
        <taxon>Bacillota</taxon>
        <taxon>Clostridia</taxon>
        <taxon>Lachnospirales</taxon>
        <taxon>Lachnospiraceae</taxon>
        <taxon>Lachnoanaerobaculum</taxon>
    </lineage>
</organism>
<keyword evidence="3" id="KW-0255">Endonuclease</keyword>
<dbReference type="InterPro" id="IPR013527">
    <property type="entry name" value="YicC-like_N"/>
</dbReference>
<dbReference type="GO" id="GO:0004521">
    <property type="term" value="F:RNA endonuclease activity"/>
    <property type="evidence" value="ECO:0007669"/>
    <property type="project" value="InterPro"/>
</dbReference>
<comment type="caution">
    <text evidence="8">The sequence shown here is derived from an EMBL/GenBank/DDBJ whole genome shotgun (WGS) entry which is preliminary data.</text>
</comment>
<dbReference type="HOGENOM" id="CLU_076609_1_0_9"/>
<keyword evidence="4" id="KW-0378">Hydrolase</keyword>
<comment type="cofactor">
    <cofactor evidence="1">
        <name>a divalent metal cation</name>
        <dbReference type="ChEBI" id="CHEBI:60240"/>
    </cofactor>
</comment>
<gene>
    <name evidence="8" type="ORF">HMPREF0381_1509</name>
</gene>
<dbReference type="PANTHER" id="PTHR30636">
    <property type="entry name" value="UPF0701 PROTEIN YICC"/>
    <property type="match status" value="1"/>
</dbReference>
<dbReference type="InterPro" id="IPR005229">
    <property type="entry name" value="YicC/YloC-like"/>
</dbReference>
<evidence type="ECO:0000256" key="3">
    <source>
        <dbReference type="ARBA" id="ARBA00022759"/>
    </source>
</evidence>
<name>E6LNH4_9FIRM</name>
<sequence length="297" mass="34303">MEKKTLIKSMTGFGRAEEITDNYKLSVEIKSVNHRYLDLNIKMPRRFFPFEADIRNIVKEYVSRGKVDLFINYLDFKDKAGGVYLNKNIVEKYLDIGLELCKEYKIVDDLKVSHLLQLPDVISIDEPELDEDEIKSRLFTVLKKACKVFLSTREAEGEKLFTDMSSKLKVLADTTENIDKRYPEVLEEYKAKLTLKVNELLSGASIEENRIATEVTLFADKIGIDEEVVRLFSHIKAMNDEMKLDTGIGRKLDFLAQEMNREANTILSKSTDLNIADYAIILKTEIEKIREQIQNIE</sequence>
<dbReference type="Pfam" id="PF03755">
    <property type="entry name" value="YicC-like_N"/>
    <property type="match status" value="1"/>
</dbReference>
<feature type="domain" description="Endoribonuclease YicC-like C-terminal" evidence="7">
    <location>
        <begin position="178"/>
        <end position="297"/>
    </location>
</feature>
<dbReference type="Proteomes" id="UP000003434">
    <property type="component" value="Unassembled WGS sequence"/>
</dbReference>
<dbReference type="EMBL" id="AEPW01000059">
    <property type="protein sequence ID" value="EFU76590.1"/>
    <property type="molecule type" value="Genomic_DNA"/>
</dbReference>
<comment type="similarity">
    <text evidence="5">Belongs to the YicC/YloC family.</text>
</comment>
<evidence type="ECO:0000313" key="8">
    <source>
        <dbReference type="EMBL" id="EFU76590.1"/>
    </source>
</evidence>
<dbReference type="AlphaFoldDB" id="E6LNH4"/>
<evidence type="ECO:0000256" key="1">
    <source>
        <dbReference type="ARBA" id="ARBA00001968"/>
    </source>
</evidence>
<reference evidence="8 9" key="1">
    <citation type="submission" date="2010-12" db="EMBL/GenBank/DDBJ databases">
        <authorList>
            <person name="Muzny D."/>
            <person name="Qin X."/>
            <person name="Deng J."/>
            <person name="Jiang H."/>
            <person name="Liu Y."/>
            <person name="Qu J."/>
            <person name="Song X.-Z."/>
            <person name="Zhang L."/>
            <person name="Thornton R."/>
            <person name="Coyle M."/>
            <person name="Francisco L."/>
            <person name="Jackson L."/>
            <person name="Javaid M."/>
            <person name="Korchina V."/>
            <person name="Kovar C."/>
            <person name="Mata R."/>
            <person name="Mathew T."/>
            <person name="Ngo R."/>
            <person name="Nguyen L."/>
            <person name="Nguyen N."/>
            <person name="Okwuonu G."/>
            <person name="Ongeri F."/>
            <person name="Pham C."/>
            <person name="Simmons D."/>
            <person name="Wilczek-Boney K."/>
            <person name="Hale W."/>
            <person name="Jakkamsetti A."/>
            <person name="Pham P."/>
            <person name="Ruth R."/>
            <person name="San Lucas F."/>
            <person name="Warren J."/>
            <person name="Zhang J."/>
            <person name="Zhao Z."/>
            <person name="Zhou C."/>
            <person name="Zhu D."/>
            <person name="Lee S."/>
            <person name="Bess C."/>
            <person name="Blankenburg K."/>
            <person name="Forbes L."/>
            <person name="Fu Q."/>
            <person name="Gubbala S."/>
            <person name="Hirani K."/>
            <person name="Jayaseelan J.C."/>
            <person name="Lara F."/>
            <person name="Munidasa M."/>
            <person name="Palculict T."/>
            <person name="Patil S."/>
            <person name="Pu L.-L."/>
            <person name="Saada N."/>
            <person name="Tang L."/>
            <person name="Weissenberger G."/>
            <person name="Zhu Y."/>
            <person name="Hemphill L."/>
            <person name="Shang Y."/>
            <person name="Youmans B."/>
            <person name="Ayvaz T."/>
            <person name="Ross M."/>
            <person name="Santibanez J."/>
            <person name="Aqrawi P."/>
            <person name="Gross S."/>
            <person name="Joshi V."/>
            <person name="Fowler G."/>
            <person name="Nazareth L."/>
            <person name="Reid J."/>
            <person name="Worley K."/>
            <person name="Petrosino J."/>
            <person name="Highlander S."/>
            <person name="Gibbs R."/>
        </authorList>
    </citation>
    <scope>NUCLEOTIDE SEQUENCE [LARGE SCALE GENOMIC DNA]</scope>
    <source>
        <strain evidence="8 9">DSM 3986</strain>
    </source>
</reference>
<feature type="domain" description="Endoribonuclease YicC-like N-terminal" evidence="6">
    <location>
        <begin position="7"/>
        <end position="160"/>
    </location>
</feature>
<proteinExistence type="inferred from homology"/>
<keyword evidence="2" id="KW-0540">Nuclease</keyword>
<evidence type="ECO:0000256" key="5">
    <source>
        <dbReference type="ARBA" id="ARBA00035648"/>
    </source>
</evidence>
<accession>E6LNH4</accession>
<evidence type="ECO:0000313" key="9">
    <source>
        <dbReference type="Proteomes" id="UP000003434"/>
    </source>
</evidence>
<evidence type="ECO:0000256" key="4">
    <source>
        <dbReference type="ARBA" id="ARBA00022801"/>
    </source>
</evidence>
<evidence type="ECO:0000256" key="2">
    <source>
        <dbReference type="ARBA" id="ARBA00022722"/>
    </source>
</evidence>